<dbReference type="RefSeq" id="WP_346130433.1">
    <property type="nucleotide sequence ID" value="NZ_BAAAXC010000015.1"/>
</dbReference>
<protein>
    <recommendedName>
        <fullName evidence="1">DUF11 domain-containing protein</fullName>
    </recommendedName>
</protein>
<name>A0ABV5Q9U2_9ACTN</name>
<accession>A0ABV5Q9U2</accession>
<evidence type="ECO:0000313" key="3">
    <source>
        <dbReference type="Proteomes" id="UP001589646"/>
    </source>
</evidence>
<dbReference type="EMBL" id="JBHMCE010000013">
    <property type="protein sequence ID" value="MFB9532235.1"/>
    <property type="molecule type" value="Genomic_DNA"/>
</dbReference>
<comment type="caution">
    <text evidence="2">The sequence shown here is derived from an EMBL/GenBank/DDBJ whole genome shotgun (WGS) entry which is preliminary data.</text>
</comment>
<evidence type="ECO:0000259" key="1">
    <source>
        <dbReference type="Pfam" id="PF01345"/>
    </source>
</evidence>
<sequence length="112" mass="11002">MPYLEYTMAARNTGPNVVTSATVAATLPPGGSATDLSAGCTAAGTTITCTYGALTNGAGTDKTFRVPLSLLSLGQVTVTATRTTSAPADPNPANDSASASCTVVSIVLATCS</sequence>
<feature type="domain" description="DUF11" evidence="1">
    <location>
        <begin position="4"/>
        <end position="100"/>
    </location>
</feature>
<organism evidence="2 3">
    <name type="scientific">Nonomuraea roseola</name>
    <dbReference type="NCBI Taxonomy" id="46179"/>
    <lineage>
        <taxon>Bacteria</taxon>
        <taxon>Bacillati</taxon>
        <taxon>Actinomycetota</taxon>
        <taxon>Actinomycetes</taxon>
        <taxon>Streptosporangiales</taxon>
        <taxon>Streptosporangiaceae</taxon>
        <taxon>Nonomuraea</taxon>
    </lineage>
</organism>
<evidence type="ECO:0000313" key="2">
    <source>
        <dbReference type="EMBL" id="MFB9532235.1"/>
    </source>
</evidence>
<dbReference type="InterPro" id="IPR001434">
    <property type="entry name" value="OmcB-like_DUF11"/>
</dbReference>
<proteinExistence type="predicted"/>
<gene>
    <name evidence="2" type="ORF">ACFFRN_36990</name>
</gene>
<reference evidence="2 3" key="1">
    <citation type="submission" date="2024-09" db="EMBL/GenBank/DDBJ databases">
        <authorList>
            <person name="Sun Q."/>
            <person name="Mori K."/>
        </authorList>
    </citation>
    <scope>NUCLEOTIDE SEQUENCE [LARGE SCALE GENOMIC DNA]</scope>
    <source>
        <strain evidence="2 3">JCM 3323</strain>
    </source>
</reference>
<dbReference type="Pfam" id="PF01345">
    <property type="entry name" value="DUF11"/>
    <property type="match status" value="1"/>
</dbReference>
<dbReference type="Proteomes" id="UP001589646">
    <property type="component" value="Unassembled WGS sequence"/>
</dbReference>
<keyword evidence="3" id="KW-1185">Reference proteome</keyword>